<proteinExistence type="predicted"/>
<reference evidence="1 2" key="1">
    <citation type="submission" date="2018-09" db="EMBL/GenBank/DDBJ databases">
        <authorList>
            <person name="Li J."/>
        </authorList>
    </citation>
    <scope>NUCLEOTIDE SEQUENCE [LARGE SCALE GENOMIC DNA]</scope>
    <source>
        <strain evidence="1 2">2129</strain>
    </source>
</reference>
<accession>A0ABN5PQU1</accession>
<sequence>MALIESIVPCHRWLGSLEGWVVSAGLRVSWRGVMVSGMVFSVGVVSWLSARWVRVVEVVGVLSGRATVSGGGWC</sequence>
<name>A0ABN5PQU1_9ACTO</name>
<evidence type="ECO:0000313" key="1">
    <source>
        <dbReference type="EMBL" id="AYD89419.1"/>
    </source>
</evidence>
<evidence type="ECO:0000313" key="2">
    <source>
        <dbReference type="Proteomes" id="UP000273001"/>
    </source>
</evidence>
<gene>
    <name evidence="1" type="ORF">D5R93_03925</name>
</gene>
<organism evidence="1 2">
    <name type="scientific">Actinomyces lilanjuaniae</name>
    <dbReference type="NCBI Taxonomy" id="2321394"/>
    <lineage>
        <taxon>Bacteria</taxon>
        <taxon>Bacillati</taxon>
        <taxon>Actinomycetota</taxon>
        <taxon>Actinomycetes</taxon>
        <taxon>Actinomycetales</taxon>
        <taxon>Actinomycetaceae</taxon>
        <taxon>Actinomyces</taxon>
    </lineage>
</organism>
<dbReference type="Proteomes" id="UP000273001">
    <property type="component" value="Chromosome"/>
</dbReference>
<protein>
    <submittedName>
        <fullName evidence="1">Uncharacterized protein</fullName>
    </submittedName>
</protein>
<dbReference type="EMBL" id="CP032514">
    <property type="protein sequence ID" value="AYD89419.1"/>
    <property type="molecule type" value="Genomic_DNA"/>
</dbReference>
<keyword evidence="2" id="KW-1185">Reference proteome</keyword>